<name>A0A7W6EQL5_9BACT</name>
<dbReference type="EMBL" id="JACIBY010000004">
    <property type="protein sequence ID" value="MBB3838547.1"/>
    <property type="molecule type" value="Genomic_DNA"/>
</dbReference>
<feature type="domain" description="JmjC" evidence="1">
    <location>
        <begin position="103"/>
        <end position="252"/>
    </location>
</feature>
<dbReference type="SMART" id="SM00558">
    <property type="entry name" value="JmjC"/>
    <property type="match status" value="1"/>
</dbReference>
<dbReference type="SUPFAM" id="SSF51197">
    <property type="entry name" value="Clavaminate synthase-like"/>
    <property type="match status" value="1"/>
</dbReference>
<dbReference type="InterPro" id="IPR003347">
    <property type="entry name" value="JmjC_dom"/>
</dbReference>
<dbReference type="PANTHER" id="PTHR12461:SF105">
    <property type="entry name" value="HYPOXIA-INDUCIBLE FACTOR 1-ALPHA INHIBITOR"/>
    <property type="match status" value="1"/>
</dbReference>
<keyword evidence="3" id="KW-1185">Reference proteome</keyword>
<dbReference type="RefSeq" id="WP_183974069.1">
    <property type="nucleotide sequence ID" value="NZ_JACIBY010000004.1"/>
</dbReference>
<comment type="caution">
    <text evidence="2">The sequence shown here is derived from an EMBL/GenBank/DDBJ whole genome shotgun (WGS) entry which is preliminary data.</text>
</comment>
<evidence type="ECO:0000313" key="2">
    <source>
        <dbReference type="EMBL" id="MBB3838547.1"/>
    </source>
</evidence>
<dbReference type="InterPro" id="IPR041667">
    <property type="entry name" value="Cupin_8"/>
</dbReference>
<dbReference type="Proteomes" id="UP000541352">
    <property type="component" value="Unassembled WGS sequence"/>
</dbReference>
<dbReference type="Pfam" id="PF13621">
    <property type="entry name" value="Cupin_8"/>
    <property type="match status" value="1"/>
</dbReference>
<accession>A0A7W6EQL5</accession>
<protein>
    <recommendedName>
        <fullName evidence="1">JmjC domain-containing protein</fullName>
    </recommendedName>
</protein>
<evidence type="ECO:0000259" key="1">
    <source>
        <dbReference type="PROSITE" id="PS51184"/>
    </source>
</evidence>
<dbReference type="Gene3D" id="2.60.120.650">
    <property type="entry name" value="Cupin"/>
    <property type="match status" value="1"/>
</dbReference>
<organism evidence="2 3">
    <name type="scientific">Runella defluvii</name>
    <dbReference type="NCBI Taxonomy" id="370973"/>
    <lineage>
        <taxon>Bacteria</taxon>
        <taxon>Pseudomonadati</taxon>
        <taxon>Bacteroidota</taxon>
        <taxon>Cytophagia</taxon>
        <taxon>Cytophagales</taxon>
        <taxon>Spirosomataceae</taxon>
        <taxon>Runella</taxon>
    </lineage>
</organism>
<proteinExistence type="predicted"/>
<evidence type="ECO:0000313" key="3">
    <source>
        <dbReference type="Proteomes" id="UP000541352"/>
    </source>
</evidence>
<dbReference type="PROSITE" id="PS51184">
    <property type="entry name" value="JMJC"/>
    <property type="match status" value="1"/>
</dbReference>
<dbReference type="PANTHER" id="PTHR12461">
    <property type="entry name" value="HYPOXIA-INDUCIBLE FACTOR 1 ALPHA INHIBITOR-RELATED"/>
    <property type="match status" value="1"/>
</dbReference>
<reference evidence="2 3" key="1">
    <citation type="submission" date="2020-08" db="EMBL/GenBank/DDBJ databases">
        <title>Genomic Encyclopedia of Type Strains, Phase IV (KMG-IV): sequencing the most valuable type-strain genomes for metagenomic binning, comparative biology and taxonomic classification.</title>
        <authorList>
            <person name="Goeker M."/>
        </authorList>
    </citation>
    <scope>NUCLEOTIDE SEQUENCE [LARGE SCALE GENOMIC DNA]</scope>
    <source>
        <strain evidence="2 3">DSM 17976</strain>
    </source>
</reference>
<gene>
    <name evidence="2" type="ORF">FHS57_002552</name>
</gene>
<dbReference type="AlphaFoldDB" id="A0A7W6EQL5"/>
<sequence length="281" mass="32839">MKLQPIEKRSGLTPEEFREQYLLPGKPVVFKDLAAQWPATQKWTFEYLKKHYGQLNVPLFGNDFHDAGKGYMAPKIHMPFGDYLELIQAGPTELRMFLFNIFQHAPDLVKDVQIPTITDGFVKEYPFMFFGGQDAVVNLHYDIDCSSVFLTQFQTRKRVVLFAPDQSPYLYQHPFTVQSHVNVLQPDYERYPAFRKAQGWDTTLEHGETIFIPSTFWHFIHYVDGGFSIALRSNDTMFTRLRGLWNITRHFVIDKGMNKVLGPTWKHWKEEKANERALALI</sequence>